<dbReference type="EMBL" id="BQNB010016399">
    <property type="protein sequence ID" value="GJT51341.1"/>
    <property type="molecule type" value="Genomic_DNA"/>
</dbReference>
<dbReference type="CDD" id="cd09272">
    <property type="entry name" value="RNase_HI_RT_Ty1"/>
    <property type="match status" value="1"/>
</dbReference>
<sequence length="160" mass="18051">MKTPMSSDTKLTKDEECESVDSTKYQSMIGSLLYLMASRPDIMFSVCHCARFQEAPKTSHLEAVKRIFRYIKGTTYLGLWYHKGTDIETVVYADSNHAGDYVDRKSTSGICTFMGCCLTSWFSKKQTVLAISTTEAEYVSAGKACQQALWMKQALIDYDI</sequence>
<protein>
    <recommendedName>
        <fullName evidence="3">Copia protein</fullName>
    </recommendedName>
</protein>
<reference evidence="1" key="2">
    <citation type="submission" date="2022-01" db="EMBL/GenBank/DDBJ databases">
        <authorList>
            <person name="Yamashiro T."/>
            <person name="Shiraishi A."/>
            <person name="Satake H."/>
            <person name="Nakayama K."/>
        </authorList>
    </citation>
    <scope>NUCLEOTIDE SEQUENCE</scope>
</reference>
<proteinExistence type="predicted"/>
<evidence type="ECO:0000313" key="1">
    <source>
        <dbReference type="EMBL" id="GJT51341.1"/>
    </source>
</evidence>
<accession>A0ABQ5EKA6</accession>
<name>A0ABQ5EKA6_9ASTR</name>
<organism evidence="1 2">
    <name type="scientific">Tanacetum coccineum</name>
    <dbReference type="NCBI Taxonomy" id="301880"/>
    <lineage>
        <taxon>Eukaryota</taxon>
        <taxon>Viridiplantae</taxon>
        <taxon>Streptophyta</taxon>
        <taxon>Embryophyta</taxon>
        <taxon>Tracheophyta</taxon>
        <taxon>Spermatophyta</taxon>
        <taxon>Magnoliopsida</taxon>
        <taxon>eudicotyledons</taxon>
        <taxon>Gunneridae</taxon>
        <taxon>Pentapetalae</taxon>
        <taxon>asterids</taxon>
        <taxon>campanulids</taxon>
        <taxon>Asterales</taxon>
        <taxon>Asteraceae</taxon>
        <taxon>Asteroideae</taxon>
        <taxon>Anthemideae</taxon>
        <taxon>Anthemidinae</taxon>
        <taxon>Tanacetum</taxon>
    </lineage>
</organism>
<evidence type="ECO:0000313" key="2">
    <source>
        <dbReference type="Proteomes" id="UP001151760"/>
    </source>
</evidence>
<keyword evidence="2" id="KW-1185">Reference proteome</keyword>
<dbReference type="Proteomes" id="UP001151760">
    <property type="component" value="Unassembled WGS sequence"/>
</dbReference>
<dbReference type="PANTHER" id="PTHR11439:SF442">
    <property type="entry name" value="CYSTEINE-RICH RLK (RECEPTOR-LIKE PROTEIN KINASE) 8"/>
    <property type="match status" value="1"/>
</dbReference>
<comment type="caution">
    <text evidence="1">The sequence shown here is derived from an EMBL/GenBank/DDBJ whole genome shotgun (WGS) entry which is preliminary data.</text>
</comment>
<reference evidence="1" key="1">
    <citation type="journal article" date="2022" name="Int. J. Mol. Sci.">
        <title>Draft Genome of Tanacetum Coccineum: Genomic Comparison of Closely Related Tanacetum-Family Plants.</title>
        <authorList>
            <person name="Yamashiro T."/>
            <person name="Shiraishi A."/>
            <person name="Nakayama K."/>
            <person name="Satake H."/>
        </authorList>
    </citation>
    <scope>NUCLEOTIDE SEQUENCE</scope>
</reference>
<evidence type="ECO:0008006" key="3">
    <source>
        <dbReference type="Google" id="ProtNLM"/>
    </source>
</evidence>
<dbReference type="PANTHER" id="PTHR11439">
    <property type="entry name" value="GAG-POL-RELATED RETROTRANSPOSON"/>
    <property type="match status" value="1"/>
</dbReference>
<gene>
    <name evidence="1" type="ORF">Tco_0977498</name>
</gene>